<organism evidence="1 2">
    <name type="scientific">Alteromonas mediterranea (strain DSM 17117 / CIP 110805 / LMG 28347 / Deep ecotype)</name>
    <dbReference type="NCBI Taxonomy" id="1774373"/>
    <lineage>
        <taxon>Bacteria</taxon>
        <taxon>Pseudomonadati</taxon>
        <taxon>Pseudomonadota</taxon>
        <taxon>Gammaproteobacteria</taxon>
        <taxon>Alteromonadales</taxon>
        <taxon>Alteromonadaceae</taxon>
        <taxon>Alteromonas/Salinimonas group</taxon>
        <taxon>Alteromonas</taxon>
    </lineage>
</organism>
<keyword evidence="2" id="KW-1185">Reference proteome</keyword>
<dbReference type="Proteomes" id="UP000001870">
    <property type="component" value="Chromosome"/>
</dbReference>
<reference evidence="1 2" key="2">
    <citation type="journal article" date="2015" name="Antonie Van Leeuwenhoek">
        <title>Ecophysiological diversity of a novel member of the genus Alteromonas, and description of Alteromonas mediterranea sp. nov.</title>
        <authorList>
            <person name="Ivanova E.P."/>
            <person name="Lopez-Perez M."/>
            <person name="Zabalos M."/>
            <person name="Nguyen S.H."/>
            <person name="Webb H.K."/>
            <person name="Ryan J."/>
            <person name="Lagutin K."/>
            <person name="Vyssotski M."/>
            <person name="Crawford R.J."/>
            <person name="Rodriguez-Valera F."/>
        </authorList>
    </citation>
    <scope>NUCLEOTIDE SEQUENCE [LARGE SCALE GENOMIC DNA]</scope>
    <source>
        <strain evidence="2">DSM 17117 / CIP 110805 / LMG 28347 / Deep ecotype</strain>
    </source>
</reference>
<dbReference type="KEGG" id="amc:MADE_1000550"/>
<evidence type="ECO:0000313" key="1">
    <source>
        <dbReference type="EMBL" id="AEA96259.1"/>
    </source>
</evidence>
<protein>
    <submittedName>
        <fullName evidence="1">Uncharacterized protein</fullName>
    </submittedName>
</protein>
<reference evidence="1 2" key="1">
    <citation type="journal article" date="2008" name="ISME J.">
        <title>Comparative genomics of two ecotypes of the marine planktonic copiotroph Alteromonas macleodii suggests alternative lifestyles associated with different kinds of particulate organic matter.</title>
        <authorList>
            <person name="Ivars-Martinez E."/>
            <person name="Martin-Cuadrado A.B."/>
            <person name="D'Auria G."/>
            <person name="Mira A."/>
            <person name="Ferriera S."/>
            <person name="Johnson J."/>
            <person name="Friedman R."/>
            <person name="Rodriguez-Valera F."/>
        </authorList>
    </citation>
    <scope>NUCLEOTIDE SEQUENCE [LARGE SCALE GENOMIC DNA]</scope>
    <source>
        <strain evidence="2">DSM 17117 / CIP 110805 / LMG 28347 / Deep ecotype</strain>
    </source>
</reference>
<dbReference type="AlphaFoldDB" id="F2G212"/>
<name>F2G212_ALTMD</name>
<sequence length="65" mass="7346">MVTITPNASLIELKSLIRQENFKEETVEVILSNLLALIDEQNESFSIPFDDVIVTIKTALRLLQS</sequence>
<dbReference type="HOGENOM" id="CLU_2840011_0_0_6"/>
<dbReference type="EMBL" id="CP001103">
    <property type="protein sequence ID" value="AEA96259.1"/>
    <property type="molecule type" value="Genomic_DNA"/>
</dbReference>
<dbReference type="RefSeq" id="WP_012516633.1">
    <property type="nucleotide sequence ID" value="NC_011138.3"/>
</dbReference>
<dbReference type="PATRIC" id="fig|314275.5.peg.117"/>
<proteinExistence type="predicted"/>
<gene>
    <name evidence="1" type="ordered locus">MADE_1000550</name>
</gene>
<accession>F2G212</accession>
<evidence type="ECO:0000313" key="2">
    <source>
        <dbReference type="Proteomes" id="UP000001870"/>
    </source>
</evidence>